<keyword evidence="1" id="KW-0677">Repeat</keyword>
<dbReference type="Pfam" id="PF13516">
    <property type="entry name" value="LRR_6"/>
    <property type="match status" value="3"/>
</dbReference>
<dbReference type="OrthoDB" id="341587at2759"/>
<reference evidence="2" key="1">
    <citation type="submission" date="2021-02" db="EMBL/GenBank/DDBJ databases">
        <authorList>
            <person name="Palmer J.M."/>
        </authorList>
    </citation>
    <scope>NUCLEOTIDE SEQUENCE</scope>
    <source>
        <strain evidence="2">SCRP23</strain>
    </source>
</reference>
<gene>
    <name evidence="2" type="ORF">PHYBOEH_011240</name>
</gene>
<evidence type="ECO:0000313" key="3">
    <source>
        <dbReference type="Proteomes" id="UP000693981"/>
    </source>
</evidence>
<accession>A0A8T1VIP4</accession>
<protein>
    <submittedName>
        <fullName evidence="2">Uncharacterized protein</fullName>
    </submittedName>
</protein>
<dbReference type="Proteomes" id="UP000693981">
    <property type="component" value="Unassembled WGS sequence"/>
</dbReference>
<evidence type="ECO:0000313" key="2">
    <source>
        <dbReference type="EMBL" id="KAG7380961.1"/>
    </source>
</evidence>
<dbReference type="PANTHER" id="PTHR24111:SF0">
    <property type="entry name" value="LEUCINE-RICH REPEAT-CONTAINING PROTEIN"/>
    <property type="match status" value="1"/>
</dbReference>
<sequence length="551" mass="60069">MGVDAVISEDNTKLDATSLAEILQRVRDNPRVKKLSLRRAGVTPSLAVQVADFLEENETLTHVDLSGNRLGEHGAACLATSLAKNSALTSLVLADCGLAGDALVQWVAFFSDGANRTLRHLCLADNQIDDDGAEALGAMLQTAKARQMRFDLRGNDLSTHGMKVLADAMKKSCPTAVTDVQLANNQDEDNPVAPVYRSRVEFYLRQHEAAIEREKLLETFALIDTSSLSVEVCHFTHVVLSIADATLLASALQRNRSITDLRLEDNALPEEGARRILRALHNNRSILTLSLIDNNIGDGGFRALNDLLRVATTALSSVTVANPLHFTTDNGLRLIAPSTGSALHYTLANYTLLTDLTLANCGLDDCMAGVLVSGIAWSGRLESLNLQRNSFGDRSVHIFVRMMHRCLKLHRLDLSSNAFSLCGLLPLLPAVKAHPQLRTLLLGRFLQSSKRVVSEVLDALQQSETIVQIELASADHRTFTGDRLELVSARLKAANGHAFEHEKQLRTQRLQRQRAAIRRRALAHEQAAALVLRCTSSAMRVPAVSEAGDSG</sequence>
<keyword evidence="3" id="KW-1185">Reference proteome</keyword>
<proteinExistence type="predicted"/>
<name>A0A8T1VIP4_9STRA</name>
<evidence type="ECO:0000256" key="1">
    <source>
        <dbReference type="ARBA" id="ARBA00022737"/>
    </source>
</evidence>
<dbReference type="InterPro" id="IPR001611">
    <property type="entry name" value="Leu-rich_rpt"/>
</dbReference>
<dbReference type="PANTHER" id="PTHR24111">
    <property type="entry name" value="LEUCINE-RICH REPEAT-CONTAINING PROTEIN 34"/>
    <property type="match status" value="1"/>
</dbReference>
<organism evidence="2 3">
    <name type="scientific">Phytophthora boehmeriae</name>
    <dbReference type="NCBI Taxonomy" id="109152"/>
    <lineage>
        <taxon>Eukaryota</taxon>
        <taxon>Sar</taxon>
        <taxon>Stramenopiles</taxon>
        <taxon>Oomycota</taxon>
        <taxon>Peronosporomycetes</taxon>
        <taxon>Peronosporales</taxon>
        <taxon>Peronosporaceae</taxon>
        <taxon>Phytophthora</taxon>
    </lineage>
</organism>
<dbReference type="AlphaFoldDB" id="A0A8T1VIP4"/>
<dbReference type="EMBL" id="JAGDFL010000828">
    <property type="protein sequence ID" value="KAG7380961.1"/>
    <property type="molecule type" value="Genomic_DNA"/>
</dbReference>
<comment type="caution">
    <text evidence="2">The sequence shown here is derived from an EMBL/GenBank/DDBJ whole genome shotgun (WGS) entry which is preliminary data.</text>
</comment>
<dbReference type="InterPro" id="IPR052201">
    <property type="entry name" value="LRR-containing_regulator"/>
</dbReference>
<dbReference type="SMART" id="SM00368">
    <property type="entry name" value="LRR_RI"/>
    <property type="match status" value="8"/>
</dbReference>